<dbReference type="InterPro" id="IPR022521">
    <property type="entry name" value="Rv3660c"/>
</dbReference>
<dbReference type="Gene3D" id="3.40.50.300">
    <property type="entry name" value="P-loop containing nucleotide triphosphate hydrolases"/>
    <property type="match status" value="1"/>
</dbReference>
<organism evidence="3 4">
    <name type="scientific">Paractinoplanes pyxinae</name>
    <dbReference type="NCBI Taxonomy" id="2997416"/>
    <lineage>
        <taxon>Bacteria</taxon>
        <taxon>Bacillati</taxon>
        <taxon>Actinomycetota</taxon>
        <taxon>Actinomycetes</taxon>
        <taxon>Micromonosporales</taxon>
        <taxon>Micromonosporaceae</taxon>
        <taxon>Paractinoplanes</taxon>
    </lineage>
</organism>
<evidence type="ECO:0000313" key="3">
    <source>
        <dbReference type="EMBL" id="MCY1137398.1"/>
    </source>
</evidence>
<dbReference type="Pfam" id="PF01656">
    <property type="entry name" value="CbiA"/>
    <property type="match status" value="1"/>
</dbReference>
<dbReference type="InterPro" id="IPR027417">
    <property type="entry name" value="P-loop_NTPase"/>
</dbReference>
<feature type="domain" description="Rv3660c-like CheY-like N-terminal" evidence="2">
    <location>
        <begin position="10"/>
        <end position="117"/>
    </location>
</feature>
<dbReference type="NCBIfam" id="TIGR03815">
    <property type="entry name" value="CpaE_hom_Actino"/>
    <property type="match status" value="1"/>
</dbReference>
<evidence type="ECO:0000313" key="4">
    <source>
        <dbReference type="Proteomes" id="UP001151002"/>
    </source>
</evidence>
<protein>
    <submittedName>
        <fullName evidence="3">CpaE-like family protein</fullName>
    </submittedName>
</protein>
<comment type="caution">
    <text evidence="3">The sequence shown here is derived from an EMBL/GenBank/DDBJ whole genome shotgun (WGS) entry which is preliminary data.</text>
</comment>
<dbReference type="InterPro" id="IPR050625">
    <property type="entry name" value="ParA/MinD_ATPase"/>
</dbReference>
<evidence type="ECO:0000259" key="2">
    <source>
        <dbReference type="Pfam" id="PF26563"/>
    </source>
</evidence>
<proteinExistence type="predicted"/>
<dbReference type="PANTHER" id="PTHR43384">
    <property type="entry name" value="SEPTUM SITE-DETERMINING PROTEIN MIND HOMOLOG, CHLOROPLASTIC-RELATED"/>
    <property type="match status" value="1"/>
</dbReference>
<dbReference type="SUPFAM" id="SSF52540">
    <property type="entry name" value="P-loop containing nucleoside triphosphate hydrolases"/>
    <property type="match status" value="1"/>
</dbReference>
<name>A0ABT4AVK4_9ACTN</name>
<accession>A0ABT4AVK4</accession>
<dbReference type="InterPro" id="IPR002586">
    <property type="entry name" value="CobQ/CobB/MinD/ParA_Nub-bd_dom"/>
</dbReference>
<dbReference type="RefSeq" id="WP_267561351.1">
    <property type="nucleotide sequence ID" value="NZ_JAPNTZ010000002.1"/>
</dbReference>
<keyword evidence="4" id="KW-1185">Reference proteome</keyword>
<dbReference type="Pfam" id="PF26563">
    <property type="entry name" value="Rv3660c_N"/>
    <property type="match status" value="1"/>
</dbReference>
<feature type="domain" description="CobQ/CobB/MinD/ParA nucleotide binding" evidence="1">
    <location>
        <begin position="121"/>
        <end position="157"/>
    </location>
</feature>
<reference evidence="3" key="1">
    <citation type="submission" date="2022-11" db="EMBL/GenBank/DDBJ databases">
        <authorList>
            <person name="Somphong A."/>
            <person name="Phongsopitanun W."/>
        </authorList>
    </citation>
    <scope>NUCLEOTIDE SEQUENCE</scope>
    <source>
        <strain evidence="3">Pm04-4</strain>
    </source>
</reference>
<gene>
    <name evidence="3" type="ORF">OWR29_05250</name>
</gene>
<dbReference type="Proteomes" id="UP001151002">
    <property type="component" value="Unassembled WGS sequence"/>
</dbReference>
<evidence type="ECO:0000259" key="1">
    <source>
        <dbReference type="Pfam" id="PF01656"/>
    </source>
</evidence>
<dbReference type="InterPro" id="IPR059050">
    <property type="entry name" value="Rv3660c_N"/>
</dbReference>
<dbReference type="PANTHER" id="PTHR43384:SF11">
    <property type="entry name" value="SEPTUM SITE DETERMINING PROTEIN"/>
    <property type="match status" value="1"/>
</dbReference>
<sequence>MPPARLPLVVTADPDLLDDLLRLAAAGGTKVDVAPDPAAARARYGTAPMVMIGADQLEACLRARLPRRSRVAVVGRGEVAEPMWHAANAHGVEHIAELPTADTWVVDRFAEHLQQPVGRVLAVIGGRGGAGASTLAAGLAVTAARGRRRTLLIDADSLGGGLDMMFGWERRDGLRWSALAEAGGRVDPPSLLGALPRDGDLVLLSFDRGTSPALPAEAMAATIDAGRRAREVIVVDLPRRLDDAGVLALECADQAVLIVPAEVRASAAAARVAGLVRAHREELSLVVRGPAPGRLRARDIASALGLPLIGTLRPEPAISQRIEHGLPPAADGKGPLARLCRRVVNDLTRDGAVAVAA</sequence>
<dbReference type="EMBL" id="JAPNTZ010000002">
    <property type="protein sequence ID" value="MCY1137398.1"/>
    <property type="molecule type" value="Genomic_DNA"/>
</dbReference>